<dbReference type="InterPro" id="IPR006549">
    <property type="entry name" value="HAD-SF_hydro_IIIA"/>
</dbReference>
<dbReference type="Gene3D" id="1.10.150.240">
    <property type="entry name" value="Putative phosphatase, domain 2"/>
    <property type="match status" value="1"/>
</dbReference>
<dbReference type="GO" id="GO:0005829">
    <property type="term" value="C:cytosol"/>
    <property type="evidence" value="ECO:0007669"/>
    <property type="project" value="TreeGrafter"/>
</dbReference>
<dbReference type="RefSeq" id="WP_067631654.1">
    <property type="nucleotide sequence ID" value="NZ_CP013213.1"/>
</dbReference>
<dbReference type="InterPro" id="IPR050155">
    <property type="entry name" value="HAD-like_hydrolase_sf"/>
</dbReference>
<dbReference type="InterPro" id="IPR023214">
    <property type="entry name" value="HAD_sf"/>
</dbReference>
<dbReference type="NCBIfam" id="TIGR01549">
    <property type="entry name" value="HAD-SF-IA-v1"/>
    <property type="match status" value="1"/>
</dbReference>
<dbReference type="STRING" id="1514105.AOC36_03975"/>
<evidence type="ECO:0008006" key="3">
    <source>
        <dbReference type="Google" id="ProtNLM"/>
    </source>
</evidence>
<sequence>MTISTSTLKFKAIIFDLDGTLVDSLFDLGSSMNKVLLRHNYPIHAMDRYRHFVGNGMRKLVERALPNTFEHDIEFYLDELLTIYADNCLMKTQTYTGIEALLQQLKDASIQMAIITNKKHELTDKIIEDLLSDFTFEAVMGDLNDGKRKPDPYHTLAVMETMGVRPSEVLFVGDSNVDIETAQNAGVESCGVLWGFRTKTELIDAGATYVVEKPSEIFEIIH</sequence>
<dbReference type="Pfam" id="PF13419">
    <property type="entry name" value="HAD_2"/>
    <property type="match status" value="1"/>
</dbReference>
<dbReference type="KEGG" id="erl:AOC36_03975"/>
<organism evidence="1 2">
    <name type="scientific">Erysipelothrix larvae</name>
    <dbReference type="NCBI Taxonomy" id="1514105"/>
    <lineage>
        <taxon>Bacteria</taxon>
        <taxon>Bacillati</taxon>
        <taxon>Bacillota</taxon>
        <taxon>Erysipelotrichia</taxon>
        <taxon>Erysipelotrichales</taxon>
        <taxon>Erysipelotrichaceae</taxon>
        <taxon>Erysipelothrix</taxon>
    </lineage>
</organism>
<dbReference type="InterPro" id="IPR023198">
    <property type="entry name" value="PGP-like_dom2"/>
</dbReference>
<protein>
    <recommendedName>
        <fullName evidence="3">Phosphoglycolate phosphatase</fullName>
    </recommendedName>
</protein>
<dbReference type="EMBL" id="CP013213">
    <property type="protein sequence ID" value="AMC93157.1"/>
    <property type="molecule type" value="Genomic_DNA"/>
</dbReference>
<keyword evidence="2" id="KW-1185">Reference proteome</keyword>
<dbReference type="SFLD" id="SFLDS00003">
    <property type="entry name" value="Haloacid_Dehalogenase"/>
    <property type="match status" value="1"/>
</dbReference>
<dbReference type="GO" id="GO:0006281">
    <property type="term" value="P:DNA repair"/>
    <property type="evidence" value="ECO:0007669"/>
    <property type="project" value="TreeGrafter"/>
</dbReference>
<reference evidence="1 2" key="1">
    <citation type="submission" date="2015-10" db="EMBL/GenBank/DDBJ databases">
        <title>Erysipelothrix larvae sp. LV19 isolated from the larval gut of the rhinoceros beetle, Trypoxylus dichotomus.</title>
        <authorList>
            <person name="Lim S."/>
            <person name="Kim B.-C."/>
        </authorList>
    </citation>
    <scope>NUCLEOTIDE SEQUENCE [LARGE SCALE GENOMIC DNA]</scope>
    <source>
        <strain evidence="1 2">LV19</strain>
    </source>
</reference>
<dbReference type="SUPFAM" id="SSF56784">
    <property type="entry name" value="HAD-like"/>
    <property type="match status" value="1"/>
</dbReference>
<dbReference type="FunFam" id="3.40.50.1000:FF:000022">
    <property type="entry name" value="Phosphoglycolate phosphatase"/>
    <property type="match status" value="1"/>
</dbReference>
<dbReference type="SFLD" id="SFLDG01135">
    <property type="entry name" value="C1.5.6:_HAD__Beta-PGM__Phospha"/>
    <property type="match status" value="1"/>
</dbReference>
<dbReference type="NCBIfam" id="TIGR01662">
    <property type="entry name" value="HAD-SF-IIIA"/>
    <property type="match status" value="1"/>
</dbReference>
<dbReference type="SFLD" id="SFLDG01129">
    <property type="entry name" value="C1.5:_HAD__Beta-PGM__Phosphata"/>
    <property type="match status" value="1"/>
</dbReference>
<dbReference type="GO" id="GO:0008967">
    <property type="term" value="F:phosphoglycolate phosphatase activity"/>
    <property type="evidence" value="ECO:0007669"/>
    <property type="project" value="TreeGrafter"/>
</dbReference>
<accession>A0A0X8GZ95</accession>
<dbReference type="PANTHER" id="PTHR43434:SF1">
    <property type="entry name" value="PHOSPHOGLYCOLATE PHOSPHATASE"/>
    <property type="match status" value="1"/>
</dbReference>
<name>A0A0X8GZ95_9FIRM</name>
<evidence type="ECO:0000313" key="1">
    <source>
        <dbReference type="EMBL" id="AMC93157.1"/>
    </source>
</evidence>
<gene>
    <name evidence="1" type="ORF">AOC36_03975</name>
</gene>
<dbReference type="Proteomes" id="UP000063781">
    <property type="component" value="Chromosome"/>
</dbReference>
<dbReference type="AlphaFoldDB" id="A0A0X8GZ95"/>
<dbReference type="Gene3D" id="3.40.50.1000">
    <property type="entry name" value="HAD superfamily/HAD-like"/>
    <property type="match status" value="1"/>
</dbReference>
<dbReference type="InterPro" id="IPR006439">
    <property type="entry name" value="HAD-SF_hydro_IA"/>
</dbReference>
<evidence type="ECO:0000313" key="2">
    <source>
        <dbReference type="Proteomes" id="UP000063781"/>
    </source>
</evidence>
<dbReference type="InterPro" id="IPR041492">
    <property type="entry name" value="HAD_2"/>
</dbReference>
<dbReference type="InterPro" id="IPR036412">
    <property type="entry name" value="HAD-like_sf"/>
</dbReference>
<dbReference type="NCBIfam" id="TIGR01509">
    <property type="entry name" value="HAD-SF-IA-v3"/>
    <property type="match status" value="1"/>
</dbReference>
<dbReference type="PANTHER" id="PTHR43434">
    <property type="entry name" value="PHOSPHOGLYCOLATE PHOSPHATASE"/>
    <property type="match status" value="1"/>
</dbReference>
<proteinExistence type="predicted"/>